<protein>
    <submittedName>
        <fullName evidence="1">Uncharacterized protein</fullName>
    </submittedName>
</protein>
<evidence type="ECO:0000313" key="2">
    <source>
        <dbReference type="EMBL" id="QII10645.1"/>
    </source>
</evidence>
<sequence>MCCNRNIFNSSSLCFLWLWWSCCFFRNGALLAKCCYIQSVLLCIILRRIFYGRGVNVRTHLSVKAEIFVS</sequence>
<reference evidence="1" key="2">
    <citation type="submission" date="2006-01" db="EMBL/GenBank/DDBJ databases">
        <authorList>
            <person name="Genoscope"/>
        </authorList>
    </citation>
    <scope>NUCLEOTIDE SEQUENCE</scope>
</reference>
<gene>
    <name evidence="2" type="ORF">KsCSTR_12660</name>
    <name evidence="1" type="ORF">kustd1262</name>
</gene>
<organism evidence="1">
    <name type="scientific">Kuenenia stuttgartiensis</name>
    <dbReference type="NCBI Taxonomy" id="174633"/>
    <lineage>
        <taxon>Bacteria</taxon>
        <taxon>Pseudomonadati</taxon>
        <taxon>Planctomycetota</taxon>
        <taxon>Candidatus Brocadiia</taxon>
        <taxon>Candidatus Brocadiales</taxon>
        <taxon>Candidatus Brocadiaceae</taxon>
        <taxon>Candidatus Kuenenia</taxon>
    </lineage>
</organism>
<dbReference type="EMBL" id="CT573072">
    <property type="protein sequence ID" value="CAJ72007.1"/>
    <property type="molecule type" value="Genomic_DNA"/>
</dbReference>
<dbReference type="EMBL" id="CP049055">
    <property type="protein sequence ID" value="QII10645.1"/>
    <property type="molecule type" value="Genomic_DNA"/>
</dbReference>
<dbReference type="AlphaFoldDB" id="Q1Q0F9"/>
<proteinExistence type="predicted"/>
<evidence type="ECO:0000313" key="3">
    <source>
        <dbReference type="Proteomes" id="UP000501926"/>
    </source>
</evidence>
<name>Q1Q0F9_KUEST</name>
<dbReference type="Proteomes" id="UP000501926">
    <property type="component" value="Chromosome"/>
</dbReference>
<evidence type="ECO:0000313" key="1">
    <source>
        <dbReference type="EMBL" id="CAJ72007.1"/>
    </source>
</evidence>
<reference evidence="2 3" key="3">
    <citation type="submission" date="2020-02" db="EMBL/GenBank/DDBJ databases">
        <title>Newly sequenced genome of strain CSTR1 showed variability in Candidatus Kuenenia stuttgartiensis genomes.</title>
        <authorList>
            <person name="Ding C."/>
            <person name="Adrian L."/>
        </authorList>
    </citation>
    <scope>NUCLEOTIDE SEQUENCE [LARGE SCALE GENOMIC DNA]</scope>
    <source>
        <strain evidence="2 3">CSTR1</strain>
    </source>
</reference>
<reference evidence="1" key="1">
    <citation type="journal article" date="2006" name="Nature">
        <title>Deciphering the evolution and metabolism of an anammox bacterium from a community genome.</title>
        <authorList>
            <person name="Strous M."/>
            <person name="Pelletier E."/>
            <person name="Mangenot S."/>
            <person name="Rattei T."/>
            <person name="Lehner A."/>
            <person name="Taylor M.W."/>
            <person name="Horn M."/>
            <person name="Daims H."/>
            <person name="Bartol-Mavel D."/>
            <person name="Wincker P."/>
            <person name="Barbe V."/>
            <person name="Fonknechten N."/>
            <person name="Vallenet D."/>
            <person name="Segurens B."/>
            <person name="Schenowitz-Truong C."/>
            <person name="Medigue C."/>
            <person name="Collingro A."/>
            <person name="Snel B."/>
            <person name="Dutilh B.E."/>
            <person name="OpDenCamp H.J.M."/>
            <person name="vanDerDrift C."/>
            <person name="Cirpus I."/>
            <person name="vanDePas-Schoonen K.T."/>
            <person name="Harhangi H.R."/>
            <person name="vanNiftrik L."/>
            <person name="Schmid M."/>
            <person name="Keltjens J."/>
            <person name="vanDeVossenberg J."/>
            <person name="Kartal B."/>
            <person name="Meier H."/>
            <person name="Frishman D."/>
            <person name="Huynen M.A."/>
            <person name="Mewes H."/>
            <person name="Weissenbach J."/>
            <person name="Jetten M.S.M."/>
            <person name="Wagner M."/>
            <person name="LePaslier D."/>
        </authorList>
    </citation>
    <scope>NUCLEOTIDE SEQUENCE</scope>
</reference>
<accession>Q1Q0F9</accession>